<dbReference type="AlphaFoldDB" id="A0A4Y7SD65"/>
<proteinExistence type="predicted"/>
<organism evidence="1 2">
    <name type="scientific">Coprinellus micaceus</name>
    <name type="common">Glistening ink-cap mushroom</name>
    <name type="synonym">Coprinus micaceus</name>
    <dbReference type="NCBI Taxonomy" id="71717"/>
    <lineage>
        <taxon>Eukaryota</taxon>
        <taxon>Fungi</taxon>
        <taxon>Dikarya</taxon>
        <taxon>Basidiomycota</taxon>
        <taxon>Agaricomycotina</taxon>
        <taxon>Agaricomycetes</taxon>
        <taxon>Agaricomycetidae</taxon>
        <taxon>Agaricales</taxon>
        <taxon>Agaricineae</taxon>
        <taxon>Psathyrellaceae</taxon>
        <taxon>Coprinellus</taxon>
    </lineage>
</organism>
<reference evidence="1 2" key="1">
    <citation type="journal article" date="2019" name="Nat. Ecol. Evol.">
        <title>Megaphylogeny resolves global patterns of mushroom evolution.</title>
        <authorList>
            <person name="Varga T."/>
            <person name="Krizsan K."/>
            <person name="Foldi C."/>
            <person name="Dima B."/>
            <person name="Sanchez-Garcia M."/>
            <person name="Sanchez-Ramirez S."/>
            <person name="Szollosi G.J."/>
            <person name="Szarkandi J.G."/>
            <person name="Papp V."/>
            <person name="Albert L."/>
            <person name="Andreopoulos W."/>
            <person name="Angelini C."/>
            <person name="Antonin V."/>
            <person name="Barry K.W."/>
            <person name="Bougher N.L."/>
            <person name="Buchanan P."/>
            <person name="Buyck B."/>
            <person name="Bense V."/>
            <person name="Catcheside P."/>
            <person name="Chovatia M."/>
            <person name="Cooper J."/>
            <person name="Damon W."/>
            <person name="Desjardin D."/>
            <person name="Finy P."/>
            <person name="Geml J."/>
            <person name="Haridas S."/>
            <person name="Hughes K."/>
            <person name="Justo A."/>
            <person name="Karasinski D."/>
            <person name="Kautmanova I."/>
            <person name="Kiss B."/>
            <person name="Kocsube S."/>
            <person name="Kotiranta H."/>
            <person name="LaButti K.M."/>
            <person name="Lechner B.E."/>
            <person name="Liimatainen K."/>
            <person name="Lipzen A."/>
            <person name="Lukacs Z."/>
            <person name="Mihaltcheva S."/>
            <person name="Morgado L.N."/>
            <person name="Niskanen T."/>
            <person name="Noordeloos M.E."/>
            <person name="Ohm R.A."/>
            <person name="Ortiz-Santana B."/>
            <person name="Ovrebo C."/>
            <person name="Racz N."/>
            <person name="Riley R."/>
            <person name="Savchenko A."/>
            <person name="Shiryaev A."/>
            <person name="Soop K."/>
            <person name="Spirin V."/>
            <person name="Szebenyi C."/>
            <person name="Tomsovsky M."/>
            <person name="Tulloss R.E."/>
            <person name="Uehling J."/>
            <person name="Grigoriev I.V."/>
            <person name="Vagvolgyi C."/>
            <person name="Papp T."/>
            <person name="Martin F.M."/>
            <person name="Miettinen O."/>
            <person name="Hibbett D.S."/>
            <person name="Nagy L.G."/>
        </authorList>
    </citation>
    <scope>NUCLEOTIDE SEQUENCE [LARGE SCALE GENOMIC DNA]</scope>
    <source>
        <strain evidence="1 2">FP101781</strain>
    </source>
</reference>
<evidence type="ECO:0000313" key="1">
    <source>
        <dbReference type="EMBL" id="TEB18845.1"/>
    </source>
</evidence>
<protein>
    <submittedName>
        <fullName evidence="1">Uncharacterized protein</fullName>
    </submittedName>
</protein>
<accession>A0A4Y7SD65</accession>
<keyword evidence="2" id="KW-1185">Reference proteome</keyword>
<gene>
    <name evidence="1" type="ORF">FA13DRAFT_1647810</name>
</gene>
<comment type="caution">
    <text evidence="1">The sequence shown here is derived from an EMBL/GenBank/DDBJ whole genome shotgun (WGS) entry which is preliminary data.</text>
</comment>
<dbReference type="OrthoDB" id="3210866at2759"/>
<name>A0A4Y7SD65_COPMI</name>
<dbReference type="Proteomes" id="UP000298030">
    <property type="component" value="Unassembled WGS sequence"/>
</dbReference>
<evidence type="ECO:0000313" key="2">
    <source>
        <dbReference type="Proteomes" id="UP000298030"/>
    </source>
</evidence>
<dbReference type="EMBL" id="QPFP01000222">
    <property type="protein sequence ID" value="TEB18845.1"/>
    <property type="molecule type" value="Genomic_DNA"/>
</dbReference>
<sequence>MWDDHWAEWKNNSYLRLRNTFIPLVYWKEVYTARQKGADPAHWKLLKQRWSEWKQIAERYHHDTHDTFWATFNNTNGTHMDWTAILSAIRRENADGDRRLAEQARKEYGSNFPQAFSYRKGGQTRTYQKDAEVARRYRQLKGIGEESD</sequence>